<dbReference type="CDD" id="cd06471">
    <property type="entry name" value="ACD_LpsHSP_like"/>
    <property type="match status" value="1"/>
</dbReference>
<dbReference type="RefSeq" id="WP_163964468.1">
    <property type="nucleotide sequence ID" value="NZ_JAAIVB010000048.1"/>
</dbReference>
<dbReference type="PROSITE" id="PS51203">
    <property type="entry name" value="CS"/>
    <property type="match status" value="1"/>
</dbReference>
<dbReference type="InterPro" id="IPR008978">
    <property type="entry name" value="HSP20-like_chaperone"/>
</dbReference>
<dbReference type="InterPro" id="IPR031107">
    <property type="entry name" value="Small_HSP"/>
</dbReference>
<evidence type="ECO:0000256" key="1">
    <source>
        <dbReference type="PROSITE-ProRule" id="PRU00285"/>
    </source>
</evidence>
<dbReference type="InterPro" id="IPR007052">
    <property type="entry name" value="CS_dom"/>
</dbReference>
<gene>
    <name evidence="5" type="ORF">G3574_14735</name>
</gene>
<dbReference type="EMBL" id="JAAIVB010000048">
    <property type="protein sequence ID" value="NEX62343.1"/>
    <property type="molecule type" value="Genomic_DNA"/>
</dbReference>
<dbReference type="Gene3D" id="2.60.40.790">
    <property type="match status" value="1"/>
</dbReference>
<comment type="caution">
    <text evidence="5">The sequence shown here is derived from an EMBL/GenBank/DDBJ whole genome shotgun (WGS) entry which is preliminary data.</text>
</comment>
<proteinExistence type="inferred from homology"/>
<dbReference type="Pfam" id="PF00011">
    <property type="entry name" value="HSP20"/>
    <property type="match status" value="1"/>
</dbReference>
<sequence>MANNLTHFDPFRDLTRSDPFRSMESLMKNFGLRSFFGDMEPEPRIRIDVTENEQEYTVKADIPGVRKEDIEVDINNNVVNISAELNQESEKKTGENTVRSERYYGRQYRSFTLAHDIDETQAKASYENGVLQLVLPKKAGGTNRKIAIH</sequence>
<accession>A0A6B3SNL8</accession>
<keyword evidence="6" id="KW-1185">Reference proteome</keyword>
<dbReference type="SUPFAM" id="SSF49764">
    <property type="entry name" value="HSP20-like chaperones"/>
    <property type="match status" value="1"/>
</dbReference>
<dbReference type="InterPro" id="IPR002068">
    <property type="entry name" value="A-crystallin/Hsp20_dom"/>
</dbReference>
<organism evidence="5 6">
    <name type="scientific">Noviherbaspirillum galbum</name>
    <dbReference type="NCBI Taxonomy" id="2709383"/>
    <lineage>
        <taxon>Bacteria</taxon>
        <taxon>Pseudomonadati</taxon>
        <taxon>Pseudomonadota</taxon>
        <taxon>Betaproteobacteria</taxon>
        <taxon>Burkholderiales</taxon>
        <taxon>Oxalobacteraceae</taxon>
        <taxon>Noviherbaspirillum</taxon>
    </lineage>
</organism>
<dbReference type="PROSITE" id="PS01031">
    <property type="entry name" value="SHSP"/>
    <property type="match status" value="1"/>
</dbReference>
<dbReference type="AlphaFoldDB" id="A0A6B3SNL8"/>
<dbReference type="Proteomes" id="UP000482155">
    <property type="component" value="Unassembled WGS sequence"/>
</dbReference>
<comment type="similarity">
    <text evidence="1 2">Belongs to the small heat shock protein (HSP20) family.</text>
</comment>
<feature type="domain" description="CS" evidence="4">
    <location>
        <begin position="40"/>
        <end position="149"/>
    </location>
</feature>
<evidence type="ECO:0000313" key="5">
    <source>
        <dbReference type="EMBL" id="NEX62343.1"/>
    </source>
</evidence>
<protein>
    <submittedName>
        <fullName evidence="5">Hsp20/alpha crystallin family protein</fullName>
    </submittedName>
</protein>
<feature type="domain" description="SHSP" evidence="3">
    <location>
        <begin position="38"/>
        <end position="149"/>
    </location>
</feature>
<evidence type="ECO:0000259" key="4">
    <source>
        <dbReference type="PROSITE" id="PS51203"/>
    </source>
</evidence>
<name>A0A6B3SNL8_9BURK</name>
<dbReference type="PANTHER" id="PTHR11527">
    <property type="entry name" value="HEAT-SHOCK PROTEIN 20 FAMILY MEMBER"/>
    <property type="match status" value="1"/>
</dbReference>
<evidence type="ECO:0000313" key="6">
    <source>
        <dbReference type="Proteomes" id="UP000482155"/>
    </source>
</evidence>
<evidence type="ECO:0000256" key="2">
    <source>
        <dbReference type="RuleBase" id="RU003616"/>
    </source>
</evidence>
<evidence type="ECO:0000259" key="3">
    <source>
        <dbReference type="PROSITE" id="PS01031"/>
    </source>
</evidence>
<reference evidence="5" key="1">
    <citation type="submission" date="2020-02" db="EMBL/GenBank/DDBJ databases">
        <authorList>
            <person name="Kim M.K."/>
        </authorList>
    </citation>
    <scope>NUCLEOTIDE SEQUENCE [LARGE SCALE GENOMIC DNA]</scope>
    <source>
        <strain evidence="5">17J57-3</strain>
    </source>
</reference>